<evidence type="ECO:0008006" key="3">
    <source>
        <dbReference type="Google" id="ProtNLM"/>
    </source>
</evidence>
<proteinExistence type="predicted"/>
<keyword evidence="2" id="KW-1185">Reference proteome</keyword>
<gene>
    <name evidence="1" type="ORF">LIER_13511</name>
</gene>
<dbReference type="EMBL" id="BAABME010002741">
    <property type="protein sequence ID" value="GAA0155890.1"/>
    <property type="molecule type" value="Genomic_DNA"/>
</dbReference>
<evidence type="ECO:0000313" key="1">
    <source>
        <dbReference type="EMBL" id="GAA0155890.1"/>
    </source>
</evidence>
<dbReference type="Proteomes" id="UP001454036">
    <property type="component" value="Unassembled WGS sequence"/>
</dbReference>
<dbReference type="PANTHER" id="PTHR48475:SF2">
    <property type="entry name" value="RIBONUCLEASE H"/>
    <property type="match status" value="1"/>
</dbReference>
<evidence type="ECO:0000313" key="2">
    <source>
        <dbReference type="Proteomes" id="UP001454036"/>
    </source>
</evidence>
<comment type="caution">
    <text evidence="1">The sequence shown here is derived from an EMBL/GenBank/DDBJ whole genome shotgun (WGS) entry which is preliminary data.</text>
</comment>
<accession>A0AAV3PW58</accession>
<dbReference type="PANTHER" id="PTHR48475">
    <property type="entry name" value="RIBONUCLEASE H"/>
    <property type="match status" value="1"/>
</dbReference>
<dbReference type="AlphaFoldDB" id="A0AAV3PW58"/>
<organism evidence="1 2">
    <name type="scientific">Lithospermum erythrorhizon</name>
    <name type="common">Purple gromwell</name>
    <name type="synonym">Lithospermum officinale var. erythrorhizon</name>
    <dbReference type="NCBI Taxonomy" id="34254"/>
    <lineage>
        <taxon>Eukaryota</taxon>
        <taxon>Viridiplantae</taxon>
        <taxon>Streptophyta</taxon>
        <taxon>Embryophyta</taxon>
        <taxon>Tracheophyta</taxon>
        <taxon>Spermatophyta</taxon>
        <taxon>Magnoliopsida</taxon>
        <taxon>eudicotyledons</taxon>
        <taxon>Gunneridae</taxon>
        <taxon>Pentapetalae</taxon>
        <taxon>asterids</taxon>
        <taxon>lamiids</taxon>
        <taxon>Boraginales</taxon>
        <taxon>Boraginaceae</taxon>
        <taxon>Boraginoideae</taxon>
        <taxon>Lithospermeae</taxon>
        <taxon>Lithospermum</taxon>
    </lineage>
</organism>
<reference evidence="1 2" key="1">
    <citation type="submission" date="2024-01" db="EMBL/GenBank/DDBJ databases">
        <title>The complete chloroplast genome sequence of Lithospermum erythrorhizon: insights into the phylogenetic relationship among Boraginaceae species and the maternal lineages of purple gromwells.</title>
        <authorList>
            <person name="Okada T."/>
            <person name="Watanabe K."/>
        </authorList>
    </citation>
    <scope>NUCLEOTIDE SEQUENCE [LARGE SCALE GENOMIC DNA]</scope>
</reference>
<protein>
    <recommendedName>
        <fullName evidence="3">Integrase zinc-binding domain-containing protein</fullName>
    </recommendedName>
</protein>
<name>A0AAV3PW58_LITER</name>
<sequence>MKDAMEYVKRCDACQRMQSVPRQLIAEMSPIVSAIPFAMWSIDLAGGGDEQDHIHCLVYRTEVVFPIEVYLLNIHQVGFDEEKNKEGMRAHLDFTGELRDQALHRMQEQKRRMSRFYNRKVRGMQFNVGDLVLRVMKASQRKNKNKLNPKWEGPYRVRNVVGPGTNELVELSGKETDHTWQGIYLKKYYV</sequence>